<protein>
    <submittedName>
        <fullName evidence="1">Uncharacterized protein</fullName>
    </submittedName>
</protein>
<reference evidence="1" key="2">
    <citation type="journal article" date="2023" name="IMA Fungus">
        <title>Comparative genomic study of the Penicillium genus elucidates a diverse pangenome and 15 lateral gene transfer events.</title>
        <authorList>
            <person name="Petersen C."/>
            <person name="Sorensen T."/>
            <person name="Nielsen M.R."/>
            <person name="Sondergaard T.E."/>
            <person name="Sorensen J.L."/>
            <person name="Fitzpatrick D.A."/>
            <person name="Frisvad J.C."/>
            <person name="Nielsen K.L."/>
        </authorList>
    </citation>
    <scope>NUCLEOTIDE SEQUENCE</scope>
    <source>
        <strain evidence="1">IBT 16125</strain>
    </source>
</reference>
<comment type="caution">
    <text evidence="1">The sequence shown here is derived from an EMBL/GenBank/DDBJ whole genome shotgun (WGS) entry which is preliminary data.</text>
</comment>
<evidence type="ECO:0000313" key="2">
    <source>
        <dbReference type="Proteomes" id="UP001213681"/>
    </source>
</evidence>
<organism evidence="1 2">
    <name type="scientific">Penicillium daleae</name>
    <dbReference type="NCBI Taxonomy" id="63821"/>
    <lineage>
        <taxon>Eukaryota</taxon>
        <taxon>Fungi</taxon>
        <taxon>Dikarya</taxon>
        <taxon>Ascomycota</taxon>
        <taxon>Pezizomycotina</taxon>
        <taxon>Eurotiomycetes</taxon>
        <taxon>Eurotiomycetidae</taxon>
        <taxon>Eurotiales</taxon>
        <taxon>Aspergillaceae</taxon>
        <taxon>Penicillium</taxon>
    </lineage>
</organism>
<keyword evidence="2" id="KW-1185">Reference proteome</keyword>
<sequence length="79" mass="8833">MSTSTHFMHGLQQRTEWGKCFELKGLIFGDKPREKAIGRRAASVKCRMDVTEREGHIWRSTSASSKFGRSCPGDPCSDG</sequence>
<proteinExistence type="predicted"/>
<dbReference type="GeneID" id="81605684"/>
<name>A0AAD6BV62_9EURO</name>
<dbReference type="RefSeq" id="XP_056760195.1">
    <property type="nucleotide sequence ID" value="XM_056915441.1"/>
</dbReference>
<evidence type="ECO:0000313" key="1">
    <source>
        <dbReference type="EMBL" id="KAJ5432903.1"/>
    </source>
</evidence>
<dbReference type="Proteomes" id="UP001213681">
    <property type="component" value="Unassembled WGS sequence"/>
</dbReference>
<gene>
    <name evidence="1" type="ORF">N7458_012059</name>
</gene>
<dbReference type="AlphaFoldDB" id="A0AAD6BV62"/>
<accession>A0AAD6BV62</accession>
<reference evidence="1" key="1">
    <citation type="submission" date="2022-12" db="EMBL/GenBank/DDBJ databases">
        <authorList>
            <person name="Petersen C."/>
        </authorList>
    </citation>
    <scope>NUCLEOTIDE SEQUENCE</scope>
    <source>
        <strain evidence="1">IBT 16125</strain>
    </source>
</reference>
<dbReference type="EMBL" id="JAPVEA010000009">
    <property type="protein sequence ID" value="KAJ5432903.1"/>
    <property type="molecule type" value="Genomic_DNA"/>
</dbReference>